<name>A0A4Y2G6H9_ARAVE</name>
<evidence type="ECO:0000256" key="2">
    <source>
        <dbReference type="ARBA" id="ARBA00005241"/>
    </source>
</evidence>
<feature type="transmembrane region" description="Helical" evidence="6">
    <location>
        <begin position="446"/>
        <end position="467"/>
    </location>
</feature>
<evidence type="ECO:0000256" key="4">
    <source>
        <dbReference type="ARBA" id="ARBA00022989"/>
    </source>
</evidence>
<dbReference type="Proteomes" id="UP000499080">
    <property type="component" value="Unassembled WGS sequence"/>
</dbReference>
<evidence type="ECO:0000313" key="9">
    <source>
        <dbReference type="Proteomes" id="UP000499080"/>
    </source>
</evidence>
<reference evidence="8 9" key="1">
    <citation type="journal article" date="2019" name="Sci. Rep.">
        <title>Orb-weaving spider Araneus ventricosus genome elucidates the spidroin gene catalogue.</title>
        <authorList>
            <person name="Kono N."/>
            <person name="Nakamura H."/>
            <person name="Ohtoshi R."/>
            <person name="Moran D.A.P."/>
            <person name="Shinohara A."/>
            <person name="Yoshida Y."/>
            <person name="Fujiwara M."/>
            <person name="Mori M."/>
            <person name="Tomita M."/>
            <person name="Arakawa K."/>
        </authorList>
    </citation>
    <scope>NUCLEOTIDE SEQUENCE [LARGE SCALE GENOMIC DNA]</scope>
</reference>
<dbReference type="SUPFAM" id="SSF103473">
    <property type="entry name" value="MFS general substrate transporter"/>
    <property type="match status" value="2"/>
</dbReference>
<gene>
    <name evidence="8" type="ORF">AVEN_199032_2</name>
</gene>
<dbReference type="GO" id="GO:0016020">
    <property type="term" value="C:membrane"/>
    <property type="evidence" value="ECO:0007669"/>
    <property type="project" value="UniProtKB-SubCell"/>
</dbReference>
<feature type="transmembrane region" description="Helical" evidence="6">
    <location>
        <begin position="525"/>
        <end position="545"/>
    </location>
</feature>
<sequence>MAFRKDIYSKVDGFSNLICPTVDTIQTEEPRPSLPQEIIEAELKSTVTETSTYASVAQTPSTIPEGKFNVFGPVVKDERRYNIGSPIDEDSEHVMFAKLGIHDHSIPHPSIFQPIHLEIPMELLREAEALNQACKFDCSDRALDNKKKYDVKSYLNLNFFSISISICKPLISLKLGLFLWMSAANAGMTFYIVFLKQTGLTINEIFIIHTVAPIVQFLGTACLAFLTDKIGKAKAILMLNLILTGLSLVMIMHVPNVTVSKCTNDSVLFLHQGDRTWTTNQTSICNAKETKLYFEHCKEICAKGTELILAECEANASFSATMKSFPILNEVCSVSFTFCVNPTEQCSEDIRNNSFYLSCLQPTHEECSLTISERAMRVIAYGTVIIIFMTTYSNTYRFFDVTTAYLVTEHNADYGRIRFWGILGALTGPFIAGLTVKLSESFDRQVYYAASFYSYAILCLLTAGVVFRMDVRKFEAGTKMLKKSVELAKSPDASIFFLVVFLLGTSWGCHHMYKNWLLEEIQTSVLLFSVVDSMKGIYGLPFLFISKWIVRKVGETQIFLLAFLAHAISFYGYSFLQATWPAILLELATIVNYQLLWVAVMSFCVAITPKGLVATVNTTAGSIHFTIGRMTGGFLGGLLISNFDTRTAYRVMAIANTAFAVLYGVFLCCKRRFSKEN</sequence>
<feature type="transmembrane region" description="Helical" evidence="6">
    <location>
        <begin position="557"/>
        <end position="576"/>
    </location>
</feature>
<keyword evidence="4 6" id="KW-1133">Transmembrane helix</keyword>
<dbReference type="PANTHER" id="PTHR16172:SF41">
    <property type="entry name" value="MAJOR FACILITATOR SUPERFAMILY DOMAIN-CONTAINING PROTEIN 6-LIKE"/>
    <property type="match status" value="1"/>
</dbReference>
<organism evidence="8 9">
    <name type="scientific">Araneus ventricosus</name>
    <name type="common">Orbweaver spider</name>
    <name type="synonym">Epeira ventricosa</name>
    <dbReference type="NCBI Taxonomy" id="182803"/>
    <lineage>
        <taxon>Eukaryota</taxon>
        <taxon>Metazoa</taxon>
        <taxon>Ecdysozoa</taxon>
        <taxon>Arthropoda</taxon>
        <taxon>Chelicerata</taxon>
        <taxon>Arachnida</taxon>
        <taxon>Araneae</taxon>
        <taxon>Araneomorphae</taxon>
        <taxon>Entelegynae</taxon>
        <taxon>Araneoidea</taxon>
        <taxon>Araneidae</taxon>
        <taxon>Araneus</taxon>
    </lineage>
</organism>
<dbReference type="Gene3D" id="1.20.1250.20">
    <property type="entry name" value="MFS general substrate transporter like domains"/>
    <property type="match status" value="3"/>
</dbReference>
<evidence type="ECO:0000256" key="5">
    <source>
        <dbReference type="ARBA" id="ARBA00023136"/>
    </source>
</evidence>
<dbReference type="PANTHER" id="PTHR16172">
    <property type="entry name" value="MAJOR FACILITATOR SUPERFAMILY DOMAIN-CONTAINING PROTEIN 6-LIKE"/>
    <property type="match status" value="1"/>
</dbReference>
<dbReference type="OrthoDB" id="10056177at2759"/>
<keyword evidence="3 6" id="KW-0812">Transmembrane</keyword>
<keyword evidence="9" id="KW-1185">Reference proteome</keyword>
<proteinExistence type="inferred from homology"/>
<accession>A0A4Y2G6H9</accession>
<feature type="transmembrane region" description="Helical" evidence="6">
    <location>
        <begin position="233"/>
        <end position="251"/>
    </location>
</feature>
<comment type="similarity">
    <text evidence="2">Belongs to the major facilitator superfamily. MFSD6 family.</text>
</comment>
<feature type="transmembrane region" description="Helical" evidence="6">
    <location>
        <begin position="648"/>
        <end position="669"/>
    </location>
</feature>
<evidence type="ECO:0000256" key="6">
    <source>
        <dbReference type="SAM" id="Phobius"/>
    </source>
</evidence>
<feature type="transmembrane region" description="Helical" evidence="6">
    <location>
        <begin position="419"/>
        <end position="439"/>
    </location>
</feature>
<comment type="caution">
    <text evidence="8">The sequence shown here is derived from an EMBL/GenBank/DDBJ whole genome shotgun (WGS) entry which is preliminary data.</text>
</comment>
<dbReference type="InterPro" id="IPR024989">
    <property type="entry name" value="MFS_assoc_dom"/>
</dbReference>
<evidence type="ECO:0000256" key="3">
    <source>
        <dbReference type="ARBA" id="ARBA00022692"/>
    </source>
</evidence>
<dbReference type="EMBL" id="BGPR01001250">
    <property type="protein sequence ID" value="GBM49320.1"/>
    <property type="molecule type" value="Genomic_DNA"/>
</dbReference>
<dbReference type="AlphaFoldDB" id="A0A4Y2G6H9"/>
<evidence type="ECO:0000256" key="1">
    <source>
        <dbReference type="ARBA" id="ARBA00004141"/>
    </source>
</evidence>
<protein>
    <recommendedName>
        <fullName evidence="7">Major facilitator superfamily associated domain-containing protein</fullName>
    </recommendedName>
</protein>
<dbReference type="InterPro" id="IPR036259">
    <property type="entry name" value="MFS_trans_sf"/>
</dbReference>
<comment type="subcellular location">
    <subcellularLocation>
        <location evidence="1">Membrane</location>
        <topology evidence="1">Multi-pass membrane protein</topology>
    </subcellularLocation>
</comment>
<feature type="domain" description="Major facilitator superfamily associated" evidence="7">
    <location>
        <begin position="170"/>
        <end position="651"/>
    </location>
</feature>
<evidence type="ECO:0000259" key="7">
    <source>
        <dbReference type="Pfam" id="PF12832"/>
    </source>
</evidence>
<feature type="transmembrane region" description="Helical" evidence="6">
    <location>
        <begin position="583"/>
        <end position="608"/>
    </location>
</feature>
<feature type="transmembrane region" description="Helical" evidence="6">
    <location>
        <begin position="206"/>
        <end position="227"/>
    </location>
</feature>
<feature type="transmembrane region" description="Helical" evidence="6">
    <location>
        <begin position="493"/>
        <end position="513"/>
    </location>
</feature>
<evidence type="ECO:0000313" key="8">
    <source>
        <dbReference type="EMBL" id="GBM49320.1"/>
    </source>
</evidence>
<feature type="transmembrane region" description="Helical" evidence="6">
    <location>
        <begin position="378"/>
        <end position="399"/>
    </location>
</feature>
<dbReference type="Pfam" id="PF12832">
    <property type="entry name" value="MFS_1_like"/>
    <property type="match status" value="1"/>
</dbReference>
<feature type="transmembrane region" description="Helical" evidence="6">
    <location>
        <begin position="177"/>
        <end position="194"/>
    </location>
</feature>
<dbReference type="InterPro" id="IPR051717">
    <property type="entry name" value="MFS_MFSD6"/>
</dbReference>
<keyword evidence="5 6" id="KW-0472">Membrane</keyword>